<protein>
    <submittedName>
        <fullName evidence="2">Uncharacterized protein</fullName>
    </submittedName>
</protein>
<dbReference type="Proteomes" id="UP000193064">
    <property type="component" value="Unassembled WGS sequence"/>
</dbReference>
<evidence type="ECO:0000256" key="1">
    <source>
        <dbReference type="SAM" id="Phobius"/>
    </source>
</evidence>
<keyword evidence="1" id="KW-1133">Transmembrane helix</keyword>
<keyword evidence="1" id="KW-0812">Transmembrane</keyword>
<evidence type="ECO:0000313" key="2">
    <source>
        <dbReference type="EMBL" id="ORO81100.1"/>
    </source>
</evidence>
<evidence type="ECO:0000313" key="3">
    <source>
        <dbReference type="Proteomes" id="UP000193064"/>
    </source>
</evidence>
<comment type="caution">
    <text evidence="2">The sequence shown here is derived from an EMBL/GenBank/DDBJ whole genome shotgun (WGS) entry which is preliminary data.</text>
</comment>
<dbReference type="EMBL" id="NCVA01000041">
    <property type="protein sequence ID" value="ORO81100.1"/>
    <property type="molecule type" value="Genomic_DNA"/>
</dbReference>
<feature type="transmembrane region" description="Helical" evidence="1">
    <location>
        <begin position="41"/>
        <end position="60"/>
    </location>
</feature>
<organism evidence="2 3">
    <name type="scientific">Streptococcus oralis subsp. dentisani</name>
    <dbReference type="NCBI Taxonomy" id="1458253"/>
    <lineage>
        <taxon>Bacteria</taxon>
        <taxon>Bacillati</taxon>
        <taxon>Bacillota</taxon>
        <taxon>Bacilli</taxon>
        <taxon>Lactobacillales</taxon>
        <taxon>Streptococcaceae</taxon>
        <taxon>Streptococcus</taxon>
    </lineage>
</organism>
<sequence length="179" mass="21069">MKKIRRLCLSFCLSICSFSPGLVLYLFTIDIFPSHDSYVCSFLKIGVLIFLVLSFSFVVLQYLKRFKEANDTAQVESIQPVENEIIPTYLGLFVIMLGLGELTFLYQIVVIVLIFLIWWILMERSYYFNLIWLLSYRYYRVTDKNGNVFIIYSKKKDVKETGTIKGLVRINNFTFLEKE</sequence>
<gene>
    <name evidence="2" type="ORF">B7705_09460</name>
</gene>
<reference evidence="2 3" key="1">
    <citation type="journal article" date="2016" name="Eur. J. Clin. Microbiol. Infect. Dis.">
        <title>Whole genome sequencing as a tool for phylogenetic analysis of clinical strains of Mitis group streptococci.</title>
        <authorList>
            <person name="Rasmussen L.H."/>
            <person name="Dargis R."/>
            <person name="Hojholt K."/>
            <person name="Christensen J.J."/>
            <person name="Skovgaard O."/>
            <person name="Justesen U.S."/>
            <person name="Rosenvinge F.S."/>
            <person name="Moser C."/>
            <person name="Lukjancenko O."/>
            <person name="Rasmussen S."/>
            <person name="Nielsen X.C."/>
        </authorList>
    </citation>
    <scope>NUCLEOTIDE SEQUENCE [LARGE SCALE GENOMIC DNA]</scope>
    <source>
        <strain evidence="2 3">RH_13585_10</strain>
    </source>
</reference>
<accession>A0A1X1J6Z2</accession>
<feature type="transmembrane region" description="Helical" evidence="1">
    <location>
        <begin position="104"/>
        <end position="121"/>
    </location>
</feature>
<feature type="transmembrane region" description="Helical" evidence="1">
    <location>
        <begin position="7"/>
        <end position="29"/>
    </location>
</feature>
<feature type="transmembrane region" description="Helical" evidence="1">
    <location>
        <begin position="81"/>
        <end position="98"/>
    </location>
</feature>
<proteinExistence type="predicted"/>
<dbReference type="RefSeq" id="WP_084949196.1">
    <property type="nucleotide sequence ID" value="NZ_NCVA01000041.1"/>
</dbReference>
<name>A0A1X1J6Z2_STROR</name>
<dbReference type="AlphaFoldDB" id="A0A1X1J6Z2"/>
<keyword evidence="1" id="KW-0472">Membrane</keyword>